<keyword evidence="10" id="KW-0408">Iron</keyword>
<dbReference type="InterPro" id="IPR036761">
    <property type="entry name" value="TTHA0802/YceI-like_sf"/>
</dbReference>
<dbReference type="Proteomes" id="UP000236752">
    <property type="component" value="Unassembled WGS sequence"/>
</dbReference>
<dbReference type="InterPro" id="IPR016174">
    <property type="entry name" value="Di-haem_cyt_TM"/>
</dbReference>
<keyword evidence="5" id="KW-0349">Heme</keyword>
<feature type="transmembrane region" description="Helical" evidence="13">
    <location>
        <begin position="12"/>
        <end position="35"/>
    </location>
</feature>
<dbReference type="AlphaFoldDB" id="A0A1H5W7Q4"/>
<keyword evidence="4" id="KW-1003">Cell membrane</keyword>
<evidence type="ECO:0000256" key="7">
    <source>
        <dbReference type="ARBA" id="ARBA00022723"/>
    </source>
</evidence>
<evidence type="ECO:0000259" key="14">
    <source>
        <dbReference type="SMART" id="SM00867"/>
    </source>
</evidence>
<dbReference type="InterPro" id="IPR007372">
    <property type="entry name" value="Lipid/polyisoprenoid-bd_YceI"/>
</dbReference>
<proteinExistence type="inferred from homology"/>
<dbReference type="RefSeq" id="WP_103909687.1">
    <property type="nucleotide sequence ID" value="NZ_FNUZ01000002.1"/>
</dbReference>
<evidence type="ECO:0000256" key="11">
    <source>
        <dbReference type="ARBA" id="ARBA00023136"/>
    </source>
</evidence>
<evidence type="ECO:0000256" key="9">
    <source>
        <dbReference type="ARBA" id="ARBA00022989"/>
    </source>
</evidence>
<evidence type="ECO:0000313" key="15">
    <source>
        <dbReference type="EMBL" id="SEF95378.1"/>
    </source>
</evidence>
<evidence type="ECO:0000256" key="6">
    <source>
        <dbReference type="ARBA" id="ARBA00022692"/>
    </source>
</evidence>
<evidence type="ECO:0000256" key="4">
    <source>
        <dbReference type="ARBA" id="ARBA00022475"/>
    </source>
</evidence>
<comment type="cofactor">
    <cofactor evidence="1">
        <name>heme b</name>
        <dbReference type="ChEBI" id="CHEBI:60344"/>
    </cofactor>
</comment>
<dbReference type="Pfam" id="PF01292">
    <property type="entry name" value="Ni_hydr_CYTB"/>
    <property type="match status" value="1"/>
</dbReference>
<protein>
    <submittedName>
        <fullName evidence="15">Cytochrome b561</fullName>
    </submittedName>
</protein>
<reference evidence="15 16" key="1">
    <citation type="submission" date="2016-10" db="EMBL/GenBank/DDBJ databases">
        <authorList>
            <person name="de Groot N.N."/>
        </authorList>
    </citation>
    <scope>NUCLEOTIDE SEQUENCE [LARGE SCALE GENOMIC DNA]</scope>
    <source>
        <strain evidence="15 16">DSM 26915</strain>
    </source>
</reference>
<evidence type="ECO:0000256" key="13">
    <source>
        <dbReference type="SAM" id="Phobius"/>
    </source>
</evidence>
<dbReference type="PANTHER" id="PTHR30529:SF1">
    <property type="entry name" value="CYTOCHROME B561 HOMOLOG 2"/>
    <property type="match status" value="1"/>
</dbReference>
<dbReference type="GO" id="GO:0022904">
    <property type="term" value="P:respiratory electron transport chain"/>
    <property type="evidence" value="ECO:0007669"/>
    <property type="project" value="InterPro"/>
</dbReference>
<accession>A0A1H5W7Q4</accession>
<feature type="transmembrane region" description="Helical" evidence="13">
    <location>
        <begin position="97"/>
        <end position="118"/>
    </location>
</feature>
<organism evidence="15 16">
    <name type="scientific">Thalassococcus halodurans</name>
    <dbReference type="NCBI Taxonomy" id="373675"/>
    <lineage>
        <taxon>Bacteria</taxon>
        <taxon>Pseudomonadati</taxon>
        <taxon>Pseudomonadota</taxon>
        <taxon>Alphaproteobacteria</taxon>
        <taxon>Rhodobacterales</taxon>
        <taxon>Roseobacteraceae</taxon>
        <taxon>Thalassococcus</taxon>
    </lineage>
</organism>
<dbReference type="EMBL" id="FNUZ01000002">
    <property type="protein sequence ID" value="SEF95378.1"/>
    <property type="molecule type" value="Genomic_DNA"/>
</dbReference>
<dbReference type="PANTHER" id="PTHR30529">
    <property type="entry name" value="CYTOCHROME B561"/>
    <property type="match status" value="1"/>
</dbReference>
<keyword evidence="6 13" id="KW-0812">Transmembrane</keyword>
<evidence type="ECO:0000256" key="3">
    <source>
        <dbReference type="ARBA" id="ARBA00022448"/>
    </source>
</evidence>
<dbReference type="SUPFAM" id="SSF81342">
    <property type="entry name" value="Transmembrane di-heme cytochromes"/>
    <property type="match status" value="1"/>
</dbReference>
<name>A0A1H5W7Q4_9RHOB</name>
<dbReference type="SMART" id="SM00867">
    <property type="entry name" value="YceI"/>
    <property type="match status" value="1"/>
</dbReference>
<dbReference type="SUPFAM" id="SSF101874">
    <property type="entry name" value="YceI-like"/>
    <property type="match status" value="1"/>
</dbReference>
<dbReference type="GO" id="GO:0009055">
    <property type="term" value="F:electron transfer activity"/>
    <property type="evidence" value="ECO:0007669"/>
    <property type="project" value="InterPro"/>
</dbReference>
<dbReference type="Pfam" id="PF04264">
    <property type="entry name" value="YceI"/>
    <property type="match status" value="1"/>
</dbReference>
<feature type="transmembrane region" description="Helical" evidence="13">
    <location>
        <begin position="55"/>
        <end position="76"/>
    </location>
</feature>
<evidence type="ECO:0000256" key="12">
    <source>
        <dbReference type="ARBA" id="ARBA00037975"/>
    </source>
</evidence>
<evidence type="ECO:0000256" key="10">
    <source>
        <dbReference type="ARBA" id="ARBA00023004"/>
    </source>
</evidence>
<keyword evidence="16" id="KW-1185">Reference proteome</keyword>
<keyword evidence="9 13" id="KW-1133">Transmembrane helix</keyword>
<dbReference type="Gene3D" id="2.40.128.110">
    <property type="entry name" value="Lipid/polyisoprenoid-binding, YceI-like"/>
    <property type="match status" value="1"/>
</dbReference>
<feature type="domain" description="Lipid/polyisoprenoid-binding YceI-like" evidence="14">
    <location>
        <begin position="242"/>
        <end position="397"/>
    </location>
</feature>
<gene>
    <name evidence="15" type="ORF">SAMN04488045_1334</name>
</gene>
<sequence>MPAQNTAFQYGAVARLFHWLTALGIFFLIASGLIAEEWPYGTESELATKVTLFSTHKTIGVLIFFIALARILWALTQPRPTPLHPERKLETLAAETVHWLLYGSILLVPLSGWVYHAATSGFAPIWWPFGQSLPFVPKSESLAHVASTLHEVLNWVLWASVALHVAGAMKHQVVDKDPTLSRMTKGVPAGTTEAPKTSHAFSATLALGVWAVMLSAGTAMGMFEEREPRPTDAADLAEVDSQWTVQDGTLAITIQQMGSAVEGTFEQWTADIAFEEQDAPGKTGEVTVEIATGSIALGSVTSQAVGSDFLAVETFPTAVFQADILNVADGYAAEGTLTLKGVTMPVTMPFQMTIQDGIATMEGRTTLERLNYGVGENMADGTQLGLRVDVSVKLVAEKAD</sequence>
<keyword evidence="11 13" id="KW-0472">Membrane</keyword>
<dbReference type="InterPro" id="IPR052168">
    <property type="entry name" value="Cytochrome_b561_oxidase"/>
</dbReference>
<comment type="subcellular location">
    <subcellularLocation>
        <location evidence="2">Cell membrane</location>
        <topology evidence="2">Multi-pass membrane protein</topology>
    </subcellularLocation>
</comment>
<evidence type="ECO:0000313" key="16">
    <source>
        <dbReference type="Proteomes" id="UP000236752"/>
    </source>
</evidence>
<dbReference type="GO" id="GO:0020037">
    <property type="term" value="F:heme binding"/>
    <property type="evidence" value="ECO:0007669"/>
    <property type="project" value="TreeGrafter"/>
</dbReference>
<keyword evidence="3" id="KW-0813">Transport</keyword>
<dbReference type="Gene3D" id="1.20.950.20">
    <property type="entry name" value="Transmembrane di-heme cytochromes, Chain C"/>
    <property type="match status" value="1"/>
</dbReference>
<evidence type="ECO:0000256" key="5">
    <source>
        <dbReference type="ARBA" id="ARBA00022617"/>
    </source>
</evidence>
<evidence type="ECO:0000256" key="1">
    <source>
        <dbReference type="ARBA" id="ARBA00001970"/>
    </source>
</evidence>
<evidence type="ECO:0000256" key="2">
    <source>
        <dbReference type="ARBA" id="ARBA00004651"/>
    </source>
</evidence>
<keyword evidence="7" id="KW-0479">Metal-binding</keyword>
<evidence type="ECO:0000256" key="8">
    <source>
        <dbReference type="ARBA" id="ARBA00022982"/>
    </source>
</evidence>
<dbReference type="InterPro" id="IPR011577">
    <property type="entry name" value="Cyt_b561_bac/Ni-Hgenase"/>
</dbReference>
<dbReference type="GO" id="GO:0005886">
    <property type="term" value="C:plasma membrane"/>
    <property type="evidence" value="ECO:0007669"/>
    <property type="project" value="UniProtKB-SubCell"/>
</dbReference>
<dbReference type="OrthoDB" id="1247465at2"/>
<dbReference type="GO" id="GO:0046872">
    <property type="term" value="F:metal ion binding"/>
    <property type="evidence" value="ECO:0007669"/>
    <property type="project" value="UniProtKB-KW"/>
</dbReference>
<keyword evidence="8" id="KW-0249">Electron transport</keyword>
<comment type="similarity">
    <text evidence="12">Belongs to the cytochrome b561 family.</text>
</comment>